<name>A0A5E4SFS0_9BURK</name>
<proteinExistence type="predicted"/>
<reference evidence="1 2" key="1">
    <citation type="submission" date="2019-08" db="EMBL/GenBank/DDBJ databases">
        <authorList>
            <person name="Peeters C."/>
        </authorList>
    </citation>
    <scope>NUCLEOTIDE SEQUENCE [LARGE SCALE GENOMIC DNA]</scope>
    <source>
        <strain evidence="1 2">LMG 31112</strain>
    </source>
</reference>
<evidence type="ECO:0000313" key="2">
    <source>
        <dbReference type="Proteomes" id="UP000343317"/>
    </source>
</evidence>
<gene>
    <name evidence="1" type="ORF">PHO31112_00762</name>
</gene>
<organism evidence="1 2">
    <name type="scientific">Pandoraea horticolens</name>
    <dbReference type="NCBI Taxonomy" id="2508298"/>
    <lineage>
        <taxon>Bacteria</taxon>
        <taxon>Pseudomonadati</taxon>
        <taxon>Pseudomonadota</taxon>
        <taxon>Betaproteobacteria</taxon>
        <taxon>Burkholderiales</taxon>
        <taxon>Burkholderiaceae</taxon>
        <taxon>Pandoraea</taxon>
    </lineage>
</organism>
<protein>
    <submittedName>
        <fullName evidence="1">Uncharacterized protein</fullName>
    </submittedName>
</protein>
<evidence type="ECO:0000313" key="1">
    <source>
        <dbReference type="EMBL" id="VVD74490.1"/>
    </source>
</evidence>
<sequence>MFATEIRQYQTGWHDAMLGRPCRSTALAYRSGYRDACK</sequence>
<accession>A0A5E4SFS0</accession>
<keyword evidence="2" id="KW-1185">Reference proteome</keyword>
<dbReference type="Proteomes" id="UP000343317">
    <property type="component" value="Unassembled WGS sequence"/>
</dbReference>
<dbReference type="AlphaFoldDB" id="A0A5E4SFS0"/>
<dbReference type="EMBL" id="CABPSM010000002">
    <property type="protein sequence ID" value="VVD74490.1"/>
    <property type="molecule type" value="Genomic_DNA"/>
</dbReference>